<evidence type="ECO:0000256" key="1">
    <source>
        <dbReference type="SAM" id="MobiDB-lite"/>
    </source>
</evidence>
<evidence type="ECO:0000259" key="2">
    <source>
        <dbReference type="Pfam" id="PF16213"/>
    </source>
</evidence>
<feature type="region of interest" description="Disordered" evidence="1">
    <location>
        <begin position="194"/>
        <end position="235"/>
    </location>
</feature>
<dbReference type="Proteomes" id="UP000747399">
    <property type="component" value="Unassembled WGS sequence"/>
</dbReference>
<name>A0A8J4EYX7_9CHLO</name>
<dbReference type="InterPro" id="IPR032629">
    <property type="entry name" value="DCB_dom"/>
</dbReference>
<comment type="caution">
    <text evidence="3">The sequence shown here is derived from an EMBL/GenBank/DDBJ whole genome shotgun (WGS) entry which is preliminary data.</text>
</comment>
<proteinExistence type="predicted"/>
<feature type="domain" description="Mon2/Sec7/BIG1-like dimerisation and cyclophilin-binding" evidence="2">
    <location>
        <begin position="6"/>
        <end position="187"/>
    </location>
</feature>
<organism evidence="3 4">
    <name type="scientific">Volvox africanus</name>
    <dbReference type="NCBI Taxonomy" id="51714"/>
    <lineage>
        <taxon>Eukaryota</taxon>
        <taxon>Viridiplantae</taxon>
        <taxon>Chlorophyta</taxon>
        <taxon>core chlorophytes</taxon>
        <taxon>Chlorophyceae</taxon>
        <taxon>CS clade</taxon>
        <taxon>Chlamydomonadales</taxon>
        <taxon>Volvocaceae</taxon>
        <taxon>Volvox</taxon>
    </lineage>
</organism>
<dbReference type="Pfam" id="PF16213">
    <property type="entry name" value="DCB"/>
    <property type="match status" value="1"/>
</dbReference>
<dbReference type="AlphaFoldDB" id="A0A8J4EYX7"/>
<gene>
    <name evidence="3" type="ORF">Vafri_7207</name>
</gene>
<evidence type="ECO:0000313" key="4">
    <source>
        <dbReference type="Proteomes" id="UP000747399"/>
    </source>
</evidence>
<keyword evidence="4" id="KW-1185">Reference proteome</keyword>
<dbReference type="EMBL" id="BNCO01000010">
    <property type="protein sequence ID" value="GIL51117.1"/>
    <property type="molecule type" value="Genomic_DNA"/>
</dbReference>
<evidence type="ECO:0000313" key="3">
    <source>
        <dbReference type="EMBL" id="GIL51117.1"/>
    </source>
</evidence>
<protein>
    <recommendedName>
        <fullName evidence="2">Mon2/Sec7/BIG1-like dimerisation and cyclophilin-binding domain-containing protein</fullName>
    </recommendedName>
</protein>
<reference evidence="3" key="1">
    <citation type="journal article" date="2021" name="Proc. Natl. Acad. Sci. U.S.A.">
        <title>Three genomes in the algal genus Volvox reveal the fate of a haploid sex-determining region after a transition to homothallism.</title>
        <authorList>
            <person name="Yamamoto K."/>
            <person name="Hamaji T."/>
            <person name="Kawai-Toyooka H."/>
            <person name="Matsuzaki R."/>
            <person name="Takahashi F."/>
            <person name="Nishimura Y."/>
            <person name="Kawachi M."/>
            <person name="Noguchi H."/>
            <person name="Minakuchi Y."/>
            <person name="Umen J.G."/>
            <person name="Toyoda A."/>
            <person name="Nozaki H."/>
        </authorList>
    </citation>
    <scope>NUCLEOTIDE SEQUENCE</scope>
    <source>
        <strain evidence="3">NIES-3780</strain>
    </source>
</reference>
<accession>A0A8J4EYX7</accession>
<feature type="non-terminal residue" evidence="3">
    <location>
        <position position="1"/>
    </location>
</feature>
<sequence length="892" mass="91389">MAADVVLAVVETDLRLLAAEAKKAEGPMTNLMGMLHHSDLPALKDATERALQKVRTVEQSGLSGVQQALEILAPFALACETKYAKLACIAISAFHKLLANDAVSIKGRCEIIKALQAAERLSDESVKLRILQASLTIIQSPSFADEQDAIQQLLSLVFRLYVNNKSNFTVHSTAAATIRQAVALVFDHSALPGRAPGAPPPLTGSPAVGTSPRPDGGTNSPGPPQPAGVGGGASAAQPVSATGVVAGAGAVLGADTGAAPGREVVPVLLLEEIMGWLGAREGGKELGWVQLQQRGGNRIDRTFLLEMLEAVLLQRWVAIHRLPGLVQCMKAKVAPAVHGLLDSACDRLVDPNDAVDCRLVVRCSAALIRRHHNLTPERAAAMVVRLAETAGSVGRSTAAHRWQRFMALQVLRSLLADPSLLYRLHHLQLPVDKQPSGTSPVAASIAGKVVDANCGGAASTASDAGASGGVVHIVVQSLHDALRWYVRTSIETPEDDVVAALGNLYFQRAMGARDAVQETEAFGTNLAHGSEVVIAHLALEGVLAMVAATEALTDVVVVPAEPGMPSPKLITRDTPEVRCAAVAGLVLELWRCVLNVCNTLLARAGHDVLVGLLVRGMQGITYSAGALGVMEARDALLHALCAHTLLPPGEDDVAVLAVSMTGGNIGAAGALAAEDRSVGGTSRRGLNITPAVGSSASSTLAGDGGAGSAPGFLTALLVERSASSVRVVLTPRNIAALRALFNIAHRLADGLGSCGWLYVVDAVNALDRILASPHTTTAAYLVETGGEGEVVTGLQPMNSSVMPVSGTTTAVAAGTGGAGPAGAAAAAAAGVGAAASAAGAASAIISDGVADDGSTTAQRELRILASAADQLFENTHHMSPEAVVSLLSALAD</sequence>